<dbReference type="GO" id="GO:0005886">
    <property type="term" value="C:plasma membrane"/>
    <property type="evidence" value="ECO:0007669"/>
    <property type="project" value="TreeGrafter"/>
</dbReference>
<sequence>MAKARWRAQPSPFHHTAGGQDSVLGAAGPWFLPPHLPERVPQHRGGLHIPGQQQALCQGWVDSIYNAQNQLQQLRAQEHSGSQQHLQSLEEEEEDEQEEEEEDKEEEEGGESSTSTASSPTILRKSSNSLDSQHCASEDSTETLAIVVLEPGEKLSSPEFEGGPFSSQSEMFLDQQTAGPGPLDGRSCSMDSAYGTLSPTSLQDFVTPAPVVEPAPWPLDLP</sequence>
<dbReference type="GO" id="GO:0007266">
    <property type="term" value="P:Rho protein signal transduction"/>
    <property type="evidence" value="ECO:0007669"/>
    <property type="project" value="TreeGrafter"/>
</dbReference>
<feature type="compositionally biased region" description="Polar residues" evidence="1">
    <location>
        <begin position="114"/>
        <end position="135"/>
    </location>
</feature>
<feature type="compositionally biased region" description="Polar residues" evidence="1">
    <location>
        <begin position="165"/>
        <end position="178"/>
    </location>
</feature>
<dbReference type="AlphaFoldDB" id="A0A7J7YE92"/>
<dbReference type="PANTHER" id="PTHR13217">
    <property type="entry name" value="PLECKSTRIN HOMOLOGY DOMAIN-CONTAINING FAMILY G MEMBER 7"/>
    <property type="match status" value="1"/>
</dbReference>
<dbReference type="EMBL" id="JABWUV010000004">
    <property type="protein sequence ID" value="KAF6360118.1"/>
    <property type="molecule type" value="Genomic_DNA"/>
</dbReference>
<feature type="region of interest" description="Disordered" evidence="1">
    <location>
        <begin position="74"/>
        <end position="195"/>
    </location>
</feature>
<dbReference type="PANTHER" id="PTHR13217:SF11">
    <property type="entry name" value="PLECKSTRIN HOMOLOGY DOMAIN-CONTAINING FAMILY G MEMBER 5"/>
    <property type="match status" value="1"/>
</dbReference>
<organism evidence="2 3">
    <name type="scientific">Myotis myotis</name>
    <name type="common">Greater mouse-eared bat</name>
    <name type="synonym">Vespertilio myotis</name>
    <dbReference type="NCBI Taxonomy" id="51298"/>
    <lineage>
        <taxon>Eukaryota</taxon>
        <taxon>Metazoa</taxon>
        <taxon>Chordata</taxon>
        <taxon>Craniata</taxon>
        <taxon>Vertebrata</taxon>
        <taxon>Euteleostomi</taxon>
        <taxon>Mammalia</taxon>
        <taxon>Eutheria</taxon>
        <taxon>Laurasiatheria</taxon>
        <taxon>Chiroptera</taxon>
        <taxon>Yangochiroptera</taxon>
        <taxon>Vespertilionidae</taxon>
        <taxon>Myotis</taxon>
    </lineage>
</organism>
<evidence type="ECO:0000256" key="1">
    <source>
        <dbReference type="SAM" id="MobiDB-lite"/>
    </source>
</evidence>
<comment type="caution">
    <text evidence="2">The sequence shown here is derived from an EMBL/GenBank/DDBJ whole genome shotgun (WGS) entry which is preliminary data.</text>
</comment>
<proteinExistence type="predicted"/>
<feature type="region of interest" description="Disordered" evidence="1">
    <location>
        <begin position="1"/>
        <end position="47"/>
    </location>
</feature>
<feature type="compositionally biased region" description="Acidic residues" evidence="1">
    <location>
        <begin position="89"/>
        <end position="110"/>
    </location>
</feature>
<dbReference type="InterPro" id="IPR040181">
    <property type="entry name" value="PKHG5/7"/>
</dbReference>
<dbReference type="GO" id="GO:0030139">
    <property type="term" value="C:endocytic vesicle"/>
    <property type="evidence" value="ECO:0007669"/>
    <property type="project" value="TreeGrafter"/>
</dbReference>
<dbReference type="Proteomes" id="UP000527355">
    <property type="component" value="Unassembled WGS sequence"/>
</dbReference>
<dbReference type="GO" id="GO:0043542">
    <property type="term" value="P:endothelial cell migration"/>
    <property type="evidence" value="ECO:0007669"/>
    <property type="project" value="TreeGrafter"/>
</dbReference>
<protein>
    <submittedName>
        <fullName evidence="2">Uncharacterized protein</fullName>
    </submittedName>
</protein>
<keyword evidence="3" id="KW-1185">Reference proteome</keyword>
<gene>
    <name evidence="2" type="ORF">mMyoMyo1_011076</name>
</gene>
<evidence type="ECO:0000313" key="2">
    <source>
        <dbReference type="EMBL" id="KAF6360118.1"/>
    </source>
</evidence>
<accession>A0A7J7YE92</accession>
<name>A0A7J7YE92_MYOMY</name>
<reference evidence="2 3" key="1">
    <citation type="journal article" date="2020" name="Nature">
        <title>Six reference-quality genomes reveal evolution of bat adaptations.</title>
        <authorList>
            <person name="Jebb D."/>
            <person name="Huang Z."/>
            <person name="Pippel M."/>
            <person name="Hughes G.M."/>
            <person name="Lavrichenko K."/>
            <person name="Devanna P."/>
            <person name="Winkler S."/>
            <person name="Jermiin L.S."/>
            <person name="Skirmuntt E.C."/>
            <person name="Katzourakis A."/>
            <person name="Burkitt-Gray L."/>
            <person name="Ray D.A."/>
            <person name="Sullivan K.A.M."/>
            <person name="Roscito J.G."/>
            <person name="Kirilenko B.M."/>
            <person name="Davalos L.M."/>
            <person name="Corthals A.P."/>
            <person name="Power M.L."/>
            <person name="Jones G."/>
            <person name="Ransome R.D."/>
            <person name="Dechmann D.K.N."/>
            <person name="Locatelli A.G."/>
            <person name="Puechmaille S.J."/>
            <person name="Fedrigo O."/>
            <person name="Jarvis E.D."/>
            <person name="Hiller M."/>
            <person name="Vernes S.C."/>
            <person name="Myers E.W."/>
            <person name="Teeling E.C."/>
        </authorList>
    </citation>
    <scope>NUCLEOTIDE SEQUENCE [LARGE SCALE GENOMIC DNA]</scope>
    <source>
        <strain evidence="2">MMyoMyo1</strain>
        <tissue evidence="2">Flight muscle</tissue>
    </source>
</reference>
<evidence type="ECO:0000313" key="3">
    <source>
        <dbReference type="Proteomes" id="UP000527355"/>
    </source>
</evidence>
<dbReference type="GO" id="GO:0030424">
    <property type="term" value="C:axon"/>
    <property type="evidence" value="ECO:0007669"/>
    <property type="project" value="TreeGrafter"/>
</dbReference>
<feature type="compositionally biased region" description="Low complexity" evidence="1">
    <location>
        <begin position="74"/>
        <end position="87"/>
    </location>
</feature>
<dbReference type="VEuPathDB" id="HostDB:GeneID_118675436"/>